<evidence type="ECO:0000256" key="1">
    <source>
        <dbReference type="ARBA" id="ARBA00004167"/>
    </source>
</evidence>
<evidence type="ECO:0000259" key="6">
    <source>
        <dbReference type="Pfam" id="PF04357"/>
    </source>
</evidence>
<protein>
    <submittedName>
        <fullName evidence="7">Translocation and assembly module TamB</fullName>
    </submittedName>
</protein>
<proteinExistence type="predicted"/>
<evidence type="ECO:0000313" key="8">
    <source>
        <dbReference type="Proteomes" id="UP000245081"/>
    </source>
</evidence>
<dbReference type="EMBL" id="BDOQ01000003">
    <property type="protein sequence ID" value="GBG13603.1"/>
    <property type="molecule type" value="Genomic_DNA"/>
</dbReference>
<evidence type="ECO:0000256" key="2">
    <source>
        <dbReference type="ARBA" id="ARBA00022692"/>
    </source>
</evidence>
<evidence type="ECO:0000256" key="3">
    <source>
        <dbReference type="ARBA" id="ARBA00022989"/>
    </source>
</evidence>
<keyword evidence="3 5" id="KW-1133">Transmembrane helix</keyword>
<evidence type="ECO:0000313" key="7">
    <source>
        <dbReference type="EMBL" id="GBG13603.1"/>
    </source>
</evidence>
<dbReference type="Proteomes" id="UP000245081">
    <property type="component" value="Unassembled WGS sequence"/>
</dbReference>
<dbReference type="OrthoDB" id="5288149at2"/>
<comment type="caution">
    <text evidence="7">The sequence shown here is derived from an EMBL/GenBank/DDBJ whole genome shotgun (WGS) entry which is preliminary data.</text>
</comment>
<accession>A0A2R5F9K9</accession>
<dbReference type="GO" id="GO:0005886">
    <property type="term" value="C:plasma membrane"/>
    <property type="evidence" value="ECO:0007669"/>
    <property type="project" value="InterPro"/>
</dbReference>
<evidence type="ECO:0000256" key="5">
    <source>
        <dbReference type="SAM" id="Phobius"/>
    </source>
</evidence>
<dbReference type="RefSeq" id="WP_109014787.1">
    <property type="nucleotide sequence ID" value="NZ_BDOQ01000003.1"/>
</dbReference>
<evidence type="ECO:0000256" key="4">
    <source>
        <dbReference type="ARBA" id="ARBA00023136"/>
    </source>
</evidence>
<dbReference type="Pfam" id="PF04357">
    <property type="entry name" value="TamB"/>
    <property type="match status" value="1"/>
</dbReference>
<dbReference type="PANTHER" id="PTHR36985">
    <property type="entry name" value="TRANSLOCATION AND ASSEMBLY MODULE SUBUNIT TAMB"/>
    <property type="match status" value="1"/>
</dbReference>
<keyword evidence="8" id="KW-1185">Reference proteome</keyword>
<sequence length="1298" mass="138470">MADGDPRHPKHSKAWRILVLLLAVPVLVAVAWFATMNTELGARTVWRILTRMPSISGEYEGGTLSSGLRLRHVQYRDAKRRIEIDRLHSQWQIRWSPLKLTVSDLAFNQLALTLLPTPPESRVLPDSLRLPLALDLKQARVQKLTLNTTDANLVFSGIVLHADSDGVHHRLVLERAGTPAGKATLQLGIDGDRPFALNGRASLSGSTPLPVRFQETYAAQVQVSGTLANISTVADMTGSRAHGRLEVAVTPFADIPFSRAMVDIRGVNLATFRDGLPKTDIAIQADIKPAGGPSAELSSLQVTGLVSITNAVPGRIDQGLLPLASLSGNARLDKNAQTLSDLTVKLAGGAKLVGGARNRSPYHGRLDLQAEGLNLAALHGALRPTQLSGPLTVMLAETGQRLHADLADRAYRVQADATLDPENIVLDHAEVKSGPAELLLQGRLARNQASTYAVKGALKRFDPALFFSTMHIRAPTPGKPLPFKVYQADINSTFEVSGSLNPSLTAIARFDIRDSTYNNLPMQGGGMVHIAQKTVRDSDATLEIAGNRLNVKGSFGRLNDTLAVAIDAPSLDELGFGLSGLLELHGSFAGTFQKPKVTATFSAKNLHVGEHRLASAEGHVQALGLPETGSDATLNLDVKASGYYRGEDRLERLNANVAGSYARHEIQLATAGQLHGQKLDLLLAAHGRLQQGQDGMAWSGTVSRFDHRVFPHVHLAEPASLEAASGRFSLGKTALTVENTDFALARFAFDNGAISSAGRADAVAVAHLLALRQALTGAEPLPLKTDLVLDARWDFKLARQAQGFLQIERRSGDIRGKGQTGDIALGLGKLRLRADFGGSQVTFNAEADASRVGHLQGNGRLGLIPSGALLTITPQSPVSGRIMMDMALQKAGILAGPRISLKGRVNADLNLQGTVGNVAVGGTINGDDLALTLYDQGINLRDGKARLVLHDQVLDIRQAVFHGGKGQLRMTGSIPLDRQRPELTASIVAEKLQLLAKPGSQLMLSGNARITNVDRLSVDGRFVVDNALFNLPETPAPELGDDVVVVRSGESPADRQALAKQRASPFSPAIRLEVDLGRDFRFRGQGADLRMTGLVTITQSPQQPPRAQGTVNVAEGTFEAFGTKLAIERGVLNFQGVMDNPNINILAMRRNQEVAAGVNITGTAKAPRVTLVSEPDVPEEQKLSWLVFGHGGSGAGEGGARTAAQNAALALVNSMAGGKKLAKNLGLDEISLETGASGEQLVTLGKSITDKLTLGYKQGLTTAESAVELTYLLSQHWSVVTRGGQVLGINIRYSKRFD</sequence>
<gene>
    <name evidence="7" type="primary">tamB</name>
    <name evidence="7" type="ORF">NMK_1154</name>
</gene>
<keyword evidence="2 5" id="KW-0812">Transmembrane</keyword>
<dbReference type="GO" id="GO:0009306">
    <property type="term" value="P:protein secretion"/>
    <property type="evidence" value="ECO:0007669"/>
    <property type="project" value="InterPro"/>
</dbReference>
<feature type="transmembrane region" description="Helical" evidence="5">
    <location>
        <begin position="14"/>
        <end position="34"/>
    </location>
</feature>
<reference evidence="7 8" key="1">
    <citation type="journal article" date="2018" name="Environ. Microbiol.">
        <title>Isolation and genomic characterization of Novimethylophilus kurashikiensis gen. nov. sp. nov., a new lanthanide-dependent methylotrophic species of Methylophilaceae.</title>
        <authorList>
            <person name="Lv H."/>
            <person name="Sahin N."/>
            <person name="Tani A."/>
        </authorList>
    </citation>
    <scope>NUCLEOTIDE SEQUENCE [LARGE SCALE GENOMIC DNA]</scope>
    <source>
        <strain evidence="7 8">La2-4</strain>
    </source>
</reference>
<name>A0A2R5F9K9_9PROT</name>
<feature type="domain" description="Translocation and assembly module TamB C-terminal" evidence="6">
    <location>
        <begin position="963"/>
        <end position="1297"/>
    </location>
</feature>
<dbReference type="InterPro" id="IPR007452">
    <property type="entry name" value="TamB_C"/>
</dbReference>
<comment type="subcellular location">
    <subcellularLocation>
        <location evidence="1">Membrane</location>
        <topology evidence="1">Single-pass membrane protein</topology>
    </subcellularLocation>
</comment>
<dbReference type="PANTHER" id="PTHR36985:SF1">
    <property type="entry name" value="TRANSLOCATION AND ASSEMBLY MODULE SUBUNIT TAMB"/>
    <property type="match status" value="1"/>
</dbReference>
<keyword evidence="4 5" id="KW-0472">Membrane</keyword>
<dbReference type="GO" id="GO:0097347">
    <property type="term" value="C:TAM protein secretion complex"/>
    <property type="evidence" value="ECO:0007669"/>
    <property type="project" value="TreeGrafter"/>
</dbReference>
<organism evidence="7 8">
    <name type="scientific">Novimethylophilus kurashikiensis</name>
    <dbReference type="NCBI Taxonomy" id="1825523"/>
    <lineage>
        <taxon>Bacteria</taxon>
        <taxon>Pseudomonadati</taxon>
        <taxon>Pseudomonadota</taxon>
        <taxon>Betaproteobacteria</taxon>
        <taxon>Nitrosomonadales</taxon>
        <taxon>Methylophilaceae</taxon>
        <taxon>Novimethylophilus</taxon>
    </lineage>
</organism>